<proteinExistence type="predicted"/>
<comment type="caution">
    <text evidence="2">The sequence shown here is derived from an EMBL/GenBank/DDBJ whole genome shotgun (WGS) entry which is preliminary data.</text>
</comment>
<dbReference type="CDD" id="cd08241">
    <property type="entry name" value="QOR1"/>
    <property type="match status" value="1"/>
</dbReference>
<evidence type="ECO:0000259" key="1">
    <source>
        <dbReference type="SMART" id="SM00829"/>
    </source>
</evidence>
<feature type="domain" description="Enoyl reductase (ER)" evidence="1">
    <location>
        <begin position="21"/>
        <end position="351"/>
    </location>
</feature>
<name>A0ABQ4VCF1_9MYCO</name>
<gene>
    <name evidence="2" type="ORF">NGTWS1702_28200</name>
</gene>
<evidence type="ECO:0000313" key="2">
    <source>
        <dbReference type="EMBL" id="GJF19504.1"/>
    </source>
</evidence>
<reference evidence="2 3" key="1">
    <citation type="submission" date="2021-08" db="EMBL/GenBank/DDBJ databases">
        <title>Draft genome sequence of Mycolicibacterium sp. NGTWS1702 strain.</title>
        <authorList>
            <person name="Matsumoto M."/>
            <person name="Tang B.C.C."/>
            <person name="Machida Y."/>
            <person name="Matoyama H."/>
            <person name="Kishihara T."/>
            <person name="Sato S."/>
            <person name="Kondo I."/>
            <person name="Sano M."/>
            <person name="Kato G."/>
        </authorList>
    </citation>
    <scope>NUCLEOTIDE SEQUENCE [LARGE SCALE GENOMIC DNA]</scope>
    <source>
        <strain evidence="2 3">NGTWSNA01</strain>
    </source>
</reference>
<dbReference type="EMBL" id="BPRH01002947">
    <property type="protein sequence ID" value="GJF19504.1"/>
    <property type="molecule type" value="Genomic_DNA"/>
</dbReference>
<dbReference type="PANTHER" id="PTHR43677">
    <property type="entry name" value="SHORT-CHAIN DEHYDROGENASE/REDUCTASE"/>
    <property type="match status" value="1"/>
</dbReference>
<dbReference type="Pfam" id="PF00107">
    <property type="entry name" value="ADH_zinc_N"/>
    <property type="match status" value="1"/>
</dbReference>
<keyword evidence="3" id="KW-1185">Reference proteome</keyword>
<dbReference type="InterPro" id="IPR036291">
    <property type="entry name" value="NAD(P)-bd_dom_sf"/>
</dbReference>
<dbReference type="InterPro" id="IPR013149">
    <property type="entry name" value="ADH-like_C"/>
</dbReference>
<protein>
    <submittedName>
        <fullName evidence="2">Oxidoreductase</fullName>
    </submittedName>
</protein>
<dbReference type="SMART" id="SM00829">
    <property type="entry name" value="PKS_ER"/>
    <property type="match status" value="1"/>
</dbReference>
<dbReference type="Pfam" id="PF08240">
    <property type="entry name" value="ADH_N"/>
    <property type="match status" value="1"/>
</dbReference>
<accession>A0ABQ4VCF1</accession>
<evidence type="ECO:0000313" key="3">
    <source>
        <dbReference type="Proteomes" id="UP001060504"/>
    </source>
</evidence>
<dbReference type="SUPFAM" id="SSF50129">
    <property type="entry name" value="GroES-like"/>
    <property type="match status" value="1"/>
</dbReference>
<organism evidence="2 3">
    <name type="scientific">Mycolicibacterium cyprinidarum</name>
    <dbReference type="NCBI Taxonomy" id="2860311"/>
    <lineage>
        <taxon>Bacteria</taxon>
        <taxon>Bacillati</taxon>
        <taxon>Actinomycetota</taxon>
        <taxon>Actinomycetes</taxon>
        <taxon>Mycobacteriales</taxon>
        <taxon>Mycobacteriaceae</taxon>
        <taxon>Mycolicibacterium</taxon>
    </lineage>
</organism>
<dbReference type="InterPro" id="IPR013154">
    <property type="entry name" value="ADH-like_N"/>
</dbReference>
<dbReference type="SUPFAM" id="SSF51735">
    <property type="entry name" value="NAD(P)-binding Rossmann-fold domains"/>
    <property type="match status" value="1"/>
</dbReference>
<dbReference type="Gene3D" id="3.40.50.720">
    <property type="entry name" value="NAD(P)-binding Rossmann-like Domain"/>
    <property type="match status" value="1"/>
</dbReference>
<dbReference type="Gene3D" id="3.90.180.10">
    <property type="entry name" value="Medium-chain alcohol dehydrogenases, catalytic domain"/>
    <property type="match status" value="1"/>
</dbReference>
<dbReference type="Proteomes" id="UP001060504">
    <property type="component" value="Unassembled WGS sequence"/>
</dbReference>
<dbReference type="PANTHER" id="PTHR43677:SF4">
    <property type="entry name" value="QUINONE OXIDOREDUCTASE-LIKE PROTEIN 2"/>
    <property type="match status" value="1"/>
</dbReference>
<dbReference type="InterPro" id="IPR020843">
    <property type="entry name" value="ER"/>
</dbReference>
<dbReference type="InterPro" id="IPR011032">
    <property type="entry name" value="GroES-like_sf"/>
</dbReference>
<sequence length="359" mass="38487">MNQTDLQPISADAWVAAELGDPVKVLQRQTVEVRGPGPNEIRVAVRAFCLNLNDIDIIRGRYSTLPLRAPFVPGMEAVGVVESAGPGAEHLVGRRIVGIPVMAFGGYASYAVVDAATALELPDWISDTDAAALHYPFHLGWFALRERGRLKAGETLLVHAAAGGTGSGALVLGKALGARVIATAGSDEKVQFCLELGADHAINYRTDDWVEQVMDLTYGRGVDVAFDAVGGDVTTQTFRCMGFNGRHLMAGFAEDITLEDGNYLSPRPIAYGNFDVCGVCLVYVTDPSAVRRTLGFNWPARSAGLEAHVEILEMIRTGKIRTVVGANIAWPDLPKALERMESRQTTGRLVVTTGAHTDA</sequence>
<dbReference type="InterPro" id="IPR051397">
    <property type="entry name" value="Zn-ADH-like_protein"/>
</dbReference>